<comment type="subunit">
    <text evidence="4">Component of the EKC/KEOPS complex composed of at least BUD32, CGI121, GON7, KAE1 and PCC1; the whole complex dimerizes.</text>
</comment>
<evidence type="ECO:0000256" key="9">
    <source>
        <dbReference type="ARBA" id="ARBA00023015"/>
    </source>
</evidence>
<dbReference type="InterPro" id="IPR014849">
    <property type="entry name" value="EKC/KEOPS_Gon7"/>
</dbReference>
<gene>
    <name evidence="15" type="ORF">AOQ84DRAFT_301913</name>
</gene>
<dbReference type="GO" id="GO:0008033">
    <property type="term" value="P:tRNA processing"/>
    <property type="evidence" value="ECO:0007669"/>
    <property type="project" value="UniProtKB-KW"/>
</dbReference>
<accession>A0A8E2ESM8</accession>
<evidence type="ECO:0000256" key="8">
    <source>
        <dbReference type="ARBA" id="ARBA00022895"/>
    </source>
</evidence>
<keyword evidence="10" id="KW-0010">Activator</keyword>
<keyword evidence="8" id="KW-0779">Telomere</keyword>
<evidence type="ECO:0000256" key="6">
    <source>
        <dbReference type="ARBA" id="ARBA00022454"/>
    </source>
</evidence>
<organism evidence="15 16">
    <name type="scientific">Glonium stellatum</name>
    <dbReference type="NCBI Taxonomy" id="574774"/>
    <lineage>
        <taxon>Eukaryota</taxon>
        <taxon>Fungi</taxon>
        <taxon>Dikarya</taxon>
        <taxon>Ascomycota</taxon>
        <taxon>Pezizomycotina</taxon>
        <taxon>Dothideomycetes</taxon>
        <taxon>Pleosporomycetidae</taxon>
        <taxon>Gloniales</taxon>
        <taxon>Gloniaceae</taxon>
        <taxon>Glonium</taxon>
    </lineage>
</organism>
<feature type="compositionally biased region" description="Acidic residues" evidence="14">
    <location>
        <begin position="78"/>
        <end position="93"/>
    </location>
</feature>
<protein>
    <recommendedName>
        <fullName evidence="5">EKC/KEOPS complex subunit GON7</fullName>
    </recommendedName>
</protein>
<keyword evidence="11" id="KW-0804">Transcription</keyword>
<comment type="similarity">
    <text evidence="3">Belongs to the GON7 family.</text>
</comment>
<evidence type="ECO:0000256" key="11">
    <source>
        <dbReference type="ARBA" id="ARBA00023163"/>
    </source>
</evidence>
<dbReference type="GO" id="GO:0000781">
    <property type="term" value="C:chromosome, telomeric region"/>
    <property type="evidence" value="ECO:0007669"/>
    <property type="project" value="UniProtKB-SubCell"/>
</dbReference>
<dbReference type="AlphaFoldDB" id="A0A8E2ESM8"/>
<proteinExistence type="inferred from homology"/>
<evidence type="ECO:0000313" key="16">
    <source>
        <dbReference type="Proteomes" id="UP000250140"/>
    </source>
</evidence>
<evidence type="ECO:0000256" key="10">
    <source>
        <dbReference type="ARBA" id="ARBA00023159"/>
    </source>
</evidence>
<evidence type="ECO:0000256" key="12">
    <source>
        <dbReference type="ARBA" id="ARBA00023242"/>
    </source>
</evidence>
<evidence type="ECO:0000256" key="3">
    <source>
        <dbReference type="ARBA" id="ARBA00008529"/>
    </source>
</evidence>
<dbReference type="Pfam" id="PF08738">
    <property type="entry name" value="Gon7"/>
    <property type="match status" value="1"/>
</dbReference>
<sequence>MSAPTQVTAHYNSPGRNPKDFVHSLPELSSNPSTADRTAYLSKLRAEVVELQSSINVFLTQKMEEDNVASGKSAVDDVKEEENYGEEVVEDDG</sequence>
<keyword evidence="16" id="KW-1185">Reference proteome</keyword>
<evidence type="ECO:0000313" key="15">
    <source>
        <dbReference type="EMBL" id="OCL03885.1"/>
    </source>
</evidence>
<dbReference type="GO" id="GO:0005634">
    <property type="term" value="C:nucleus"/>
    <property type="evidence" value="ECO:0007669"/>
    <property type="project" value="UniProtKB-SubCell"/>
</dbReference>
<name>A0A8E2ESM8_9PEZI</name>
<keyword evidence="12" id="KW-0539">Nucleus</keyword>
<comment type="subcellular location">
    <subcellularLocation>
        <location evidence="2">Chromosome</location>
        <location evidence="2">Telomere</location>
    </subcellularLocation>
    <subcellularLocation>
        <location evidence="1">Nucleus</location>
    </subcellularLocation>
</comment>
<evidence type="ECO:0000256" key="5">
    <source>
        <dbReference type="ARBA" id="ARBA00019746"/>
    </source>
</evidence>
<feature type="region of interest" description="Disordered" evidence="14">
    <location>
        <begin position="66"/>
        <end position="93"/>
    </location>
</feature>
<keyword evidence="6" id="KW-0158">Chromosome</keyword>
<keyword evidence="9" id="KW-0805">Transcription regulation</keyword>
<evidence type="ECO:0000256" key="1">
    <source>
        <dbReference type="ARBA" id="ARBA00004123"/>
    </source>
</evidence>
<evidence type="ECO:0000256" key="2">
    <source>
        <dbReference type="ARBA" id="ARBA00004574"/>
    </source>
</evidence>
<dbReference type="Proteomes" id="UP000250140">
    <property type="component" value="Unassembled WGS sequence"/>
</dbReference>
<dbReference type="OrthoDB" id="2288868at2759"/>
<evidence type="ECO:0000256" key="13">
    <source>
        <dbReference type="ARBA" id="ARBA00025393"/>
    </source>
</evidence>
<evidence type="ECO:0000256" key="4">
    <source>
        <dbReference type="ARBA" id="ARBA00011534"/>
    </source>
</evidence>
<evidence type="ECO:0000256" key="7">
    <source>
        <dbReference type="ARBA" id="ARBA00022694"/>
    </source>
</evidence>
<keyword evidence="7" id="KW-0819">tRNA processing</keyword>
<comment type="function">
    <text evidence="13">Component of the EKC/KEOPS complex that is required for the formation of a threonylcarbamoyl group on adenosine at position 37 (t(6)A37) in tRNAs that read codons beginning with adenine. The complex is probably involved in the transfer of the threonylcarbamoyl moiety of threonylcarbamoyl-AMP (TC-AMP) to the N6 group of A37. GON7 likely plays a supporting role to the catalytic subunit KAE1 in the complex. The EKC/KEOPS complex also promotes both telomere uncapping and telomere elongation. The complex is required for efficient recruitment of transcriptional coactivators.</text>
</comment>
<evidence type="ECO:0000256" key="14">
    <source>
        <dbReference type="SAM" id="MobiDB-lite"/>
    </source>
</evidence>
<dbReference type="EMBL" id="KV750659">
    <property type="protein sequence ID" value="OCL03885.1"/>
    <property type="molecule type" value="Genomic_DNA"/>
</dbReference>
<reference evidence="15 16" key="1">
    <citation type="journal article" date="2016" name="Nat. Commun.">
        <title>Ectomycorrhizal ecology is imprinted in the genome of the dominant symbiotic fungus Cenococcum geophilum.</title>
        <authorList>
            <consortium name="DOE Joint Genome Institute"/>
            <person name="Peter M."/>
            <person name="Kohler A."/>
            <person name="Ohm R.A."/>
            <person name="Kuo A."/>
            <person name="Krutzmann J."/>
            <person name="Morin E."/>
            <person name="Arend M."/>
            <person name="Barry K.W."/>
            <person name="Binder M."/>
            <person name="Choi C."/>
            <person name="Clum A."/>
            <person name="Copeland A."/>
            <person name="Grisel N."/>
            <person name="Haridas S."/>
            <person name="Kipfer T."/>
            <person name="LaButti K."/>
            <person name="Lindquist E."/>
            <person name="Lipzen A."/>
            <person name="Maire R."/>
            <person name="Meier B."/>
            <person name="Mihaltcheva S."/>
            <person name="Molinier V."/>
            <person name="Murat C."/>
            <person name="Poggeler S."/>
            <person name="Quandt C.A."/>
            <person name="Sperisen C."/>
            <person name="Tritt A."/>
            <person name="Tisserant E."/>
            <person name="Crous P.W."/>
            <person name="Henrissat B."/>
            <person name="Nehls U."/>
            <person name="Egli S."/>
            <person name="Spatafora J.W."/>
            <person name="Grigoriev I.V."/>
            <person name="Martin F.M."/>
        </authorList>
    </citation>
    <scope>NUCLEOTIDE SEQUENCE [LARGE SCALE GENOMIC DNA]</scope>
    <source>
        <strain evidence="15 16">CBS 207.34</strain>
    </source>
</reference>